<evidence type="ECO:0000313" key="3">
    <source>
        <dbReference type="Proteomes" id="UP000285288"/>
    </source>
</evidence>
<dbReference type="EMBL" id="QSGD01000039">
    <property type="protein sequence ID" value="RHB02891.1"/>
    <property type="molecule type" value="Genomic_DNA"/>
</dbReference>
<evidence type="ECO:0000256" key="1">
    <source>
        <dbReference type="SAM" id="Phobius"/>
    </source>
</evidence>
<proteinExistence type="predicted"/>
<organism evidence="2 3">
    <name type="scientific">Holdemanella biformis</name>
    <dbReference type="NCBI Taxonomy" id="1735"/>
    <lineage>
        <taxon>Bacteria</taxon>
        <taxon>Bacillati</taxon>
        <taxon>Bacillota</taxon>
        <taxon>Erysipelotrichia</taxon>
        <taxon>Erysipelotrichales</taxon>
        <taxon>Erysipelotrichaceae</taxon>
        <taxon>Holdemanella</taxon>
    </lineage>
</organism>
<reference evidence="2 3" key="1">
    <citation type="submission" date="2018-08" db="EMBL/GenBank/DDBJ databases">
        <title>A genome reference for cultivated species of the human gut microbiota.</title>
        <authorList>
            <person name="Zou Y."/>
            <person name="Xue W."/>
            <person name="Luo G."/>
        </authorList>
    </citation>
    <scope>NUCLEOTIDE SEQUENCE [LARGE SCALE GENOMIC DNA]</scope>
    <source>
        <strain evidence="2 3">AM42-13AC</strain>
    </source>
</reference>
<accession>A0A413UB54</accession>
<evidence type="ECO:0000313" key="2">
    <source>
        <dbReference type="EMBL" id="RHB02891.1"/>
    </source>
</evidence>
<comment type="caution">
    <text evidence="2">The sequence shown here is derived from an EMBL/GenBank/DDBJ whole genome shotgun (WGS) entry which is preliminary data.</text>
</comment>
<dbReference type="AlphaFoldDB" id="A0A413UB54"/>
<keyword evidence="1" id="KW-1133">Transmembrane helix</keyword>
<protein>
    <submittedName>
        <fullName evidence="2">Uncharacterized protein</fullName>
    </submittedName>
</protein>
<name>A0A413UB54_9FIRM</name>
<keyword evidence="1" id="KW-0472">Membrane</keyword>
<gene>
    <name evidence="2" type="ORF">DW907_08955</name>
</gene>
<feature type="transmembrane region" description="Helical" evidence="1">
    <location>
        <begin position="20"/>
        <end position="40"/>
    </location>
</feature>
<sequence>MAWLLYAFLNLIPKNSVPLKIVRVLLLLIGLICIVVTMVAKADPEDEMSDLHFNKAKAKTLDFTISAFLIFCIISTFVGYLEVDISKLYPFVLGVVQLLTGALFWIEERTSD</sequence>
<dbReference type="Proteomes" id="UP000285288">
    <property type="component" value="Unassembled WGS sequence"/>
</dbReference>
<keyword evidence="1" id="KW-0812">Transmembrane</keyword>
<feature type="transmembrane region" description="Helical" evidence="1">
    <location>
        <begin position="61"/>
        <end position="81"/>
    </location>
</feature>
<feature type="transmembrane region" description="Helical" evidence="1">
    <location>
        <begin position="87"/>
        <end position="106"/>
    </location>
</feature>